<name>A0AAN9B754_9CAEN</name>
<accession>A0AAN9B754</accession>
<proteinExistence type="predicted"/>
<protein>
    <recommendedName>
        <fullName evidence="2">EF-hand domain-containing protein</fullName>
    </recommendedName>
</protein>
<dbReference type="PROSITE" id="PS50222">
    <property type="entry name" value="EF_HAND_2"/>
    <property type="match status" value="1"/>
</dbReference>
<dbReference type="Proteomes" id="UP001374579">
    <property type="component" value="Unassembled WGS sequence"/>
</dbReference>
<dbReference type="InterPro" id="IPR002048">
    <property type="entry name" value="EF_hand_dom"/>
</dbReference>
<feature type="signal peptide" evidence="1">
    <location>
        <begin position="1"/>
        <end position="22"/>
    </location>
</feature>
<sequence>MMTKTVLVLLIVCAMLVADSDCWRRERRRRGFFRGVFRIVKTGIYAAGKGVSATVGALGKRDALCANLLTPDQVQQLATDLQNTCANIPVNLAADGLDFDEVKGIFTDSDVDGDGKLLATELADFSAAIQTTEACAEAEAEIQT</sequence>
<reference evidence="3 4" key="1">
    <citation type="submission" date="2024-02" db="EMBL/GenBank/DDBJ databases">
        <title>Chromosome-scale genome assembly of the rough periwinkle Littorina saxatilis.</title>
        <authorList>
            <person name="De Jode A."/>
            <person name="Faria R."/>
            <person name="Formenti G."/>
            <person name="Sims Y."/>
            <person name="Smith T.P."/>
            <person name="Tracey A."/>
            <person name="Wood J.M.D."/>
            <person name="Zagrodzka Z.B."/>
            <person name="Johannesson K."/>
            <person name="Butlin R.K."/>
            <person name="Leder E.H."/>
        </authorList>
    </citation>
    <scope>NUCLEOTIDE SEQUENCE [LARGE SCALE GENOMIC DNA]</scope>
    <source>
        <strain evidence="3">Snail1</strain>
        <tissue evidence="3">Muscle</tissue>
    </source>
</reference>
<gene>
    <name evidence="3" type="ORF">V1264_023030</name>
</gene>
<evidence type="ECO:0000313" key="3">
    <source>
        <dbReference type="EMBL" id="KAK7100017.1"/>
    </source>
</evidence>
<organism evidence="3 4">
    <name type="scientific">Littorina saxatilis</name>
    <dbReference type="NCBI Taxonomy" id="31220"/>
    <lineage>
        <taxon>Eukaryota</taxon>
        <taxon>Metazoa</taxon>
        <taxon>Spiralia</taxon>
        <taxon>Lophotrochozoa</taxon>
        <taxon>Mollusca</taxon>
        <taxon>Gastropoda</taxon>
        <taxon>Caenogastropoda</taxon>
        <taxon>Littorinimorpha</taxon>
        <taxon>Littorinoidea</taxon>
        <taxon>Littorinidae</taxon>
        <taxon>Littorina</taxon>
    </lineage>
</organism>
<evidence type="ECO:0000259" key="2">
    <source>
        <dbReference type="PROSITE" id="PS50222"/>
    </source>
</evidence>
<comment type="caution">
    <text evidence="3">The sequence shown here is derived from an EMBL/GenBank/DDBJ whole genome shotgun (WGS) entry which is preliminary data.</text>
</comment>
<feature type="domain" description="EF-hand" evidence="2">
    <location>
        <begin position="97"/>
        <end position="132"/>
    </location>
</feature>
<evidence type="ECO:0000313" key="4">
    <source>
        <dbReference type="Proteomes" id="UP001374579"/>
    </source>
</evidence>
<feature type="chain" id="PRO_5042909748" description="EF-hand domain-containing protein" evidence="1">
    <location>
        <begin position="23"/>
        <end position="144"/>
    </location>
</feature>
<dbReference type="GO" id="GO:0005509">
    <property type="term" value="F:calcium ion binding"/>
    <property type="evidence" value="ECO:0007669"/>
    <property type="project" value="InterPro"/>
</dbReference>
<dbReference type="EMBL" id="JBAMIC010000011">
    <property type="protein sequence ID" value="KAK7100017.1"/>
    <property type="molecule type" value="Genomic_DNA"/>
</dbReference>
<keyword evidence="4" id="KW-1185">Reference proteome</keyword>
<evidence type="ECO:0000256" key="1">
    <source>
        <dbReference type="SAM" id="SignalP"/>
    </source>
</evidence>
<keyword evidence="1" id="KW-0732">Signal</keyword>
<dbReference type="AlphaFoldDB" id="A0AAN9B754"/>